<dbReference type="EMBL" id="QEAQ01000114">
    <property type="protein sequence ID" value="TPX55340.1"/>
    <property type="molecule type" value="Genomic_DNA"/>
</dbReference>
<evidence type="ECO:0000256" key="5">
    <source>
        <dbReference type="SAM" id="MobiDB-lite"/>
    </source>
</evidence>
<reference evidence="7 8" key="1">
    <citation type="journal article" date="2019" name="Sci. Rep.">
        <title>Comparative genomics of chytrid fungi reveal insights into the obligate biotrophic and pathogenic lifestyle of Synchytrium endobioticum.</title>
        <authorList>
            <person name="van de Vossenberg B.T.L.H."/>
            <person name="Warris S."/>
            <person name="Nguyen H.D.T."/>
            <person name="van Gent-Pelzer M.P.E."/>
            <person name="Joly D.L."/>
            <person name="van de Geest H.C."/>
            <person name="Bonants P.J.M."/>
            <person name="Smith D.S."/>
            <person name="Levesque C.A."/>
            <person name="van der Lee T.A.J."/>
        </authorList>
    </citation>
    <scope>NUCLEOTIDE SEQUENCE [LARGE SCALE GENOMIC DNA]</scope>
    <source>
        <strain evidence="7 8">CBS 809.83</strain>
    </source>
</reference>
<name>A0A507DWU1_9FUNG</name>
<feature type="region of interest" description="Disordered" evidence="5">
    <location>
        <begin position="1"/>
        <end position="86"/>
    </location>
</feature>
<sequence length="574" mass="62086">MNKPSTVPAPQPPPSDTPSATSRRAPRSASLRDVTTRRHADASLGAATLIPSHNSSHTLSSIQQDDYELSPRGGRAGGAGSGDAFHKELAFEGPGMPVPVTVPTQPDQPWYRTLLRFIGPGTMIAVGYMDPGNWATDLTGGSKYYYNLLFAILFSNIVAMLLQSLAVKLGLVTGRDLAQLCRDQFHPVVSAFLYVTAECAIIATDLAEVIGAAIAMNLLFKLPLAWGVAITALDVLIILLGFGPKYLRWFEYGIMALIGTIGVLFIALLAKVDPIWGDVFLGYIPRKEIFADGGQLFIFMGIVGATVMPHNLYLHTHLIQYRYSSLMPPSLQPVGTIQPVPETEVKSTEPIMRHHKKLLPMTLKYTVIDCLLSLAFALFVNSAILIVAAASFYRTGNTEVASIEDAYNLLGTLLSPAFSVIFGVALLCSGQSSTITGTIAGQVVMSGFLGPRFKLKPWQRRLVSRSLAIIPAMIVALVKGGEGLNELLVISQVVLSCQLPFAMWPLVYFTSKKTLMTLSFQEDPYKPGVADKVSYANHPITAFFAFFFATVITGLNIVMLTSLAKPDLIGGAEE</sequence>
<feature type="transmembrane region" description="Helical" evidence="6">
    <location>
        <begin position="249"/>
        <end position="270"/>
    </location>
</feature>
<feature type="transmembrane region" description="Helical" evidence="6">
    <location>
        <begin position="366"/>
        <end position="394"/>
    </location>
</feature>
<keyword evidence="8" id="KW-1185">Reference proteome</keyword>
<feature type="transmembrane region" description="Helical" evidence="6">
    <location>
        <begin position="462"/>
        <end position="481"/>
    </location>
</feature>
<feature type="compositionally biased region" description="Polar residues" evidence="5">
    <location>
        <begin position="51"/>
        <end position="64"/>
    </location>
</feature>
<feature type="transmembrane region" description="Helical" evidence="6">
    <location>
        <begin position="149"/>
        <end position="171"/>
    </location>
</feature>
<evidence type="ECO:0000256" key="6">
    <source>
        <dbReference type="SAM" id="Phobius"/>
    </source>
</evidence>
<dbReference type="Pfam" id="PF01566">
    <property type="entry name" value="Nramp"/>
    <property type="match status" value="1"/>
</dbReference>
<comment type="subcellular location">
    <subcellularLocation>
        <location evidence="1">Membrane</location>
        <topology evidence="1">Multi-pass membrane protein</topology>
    </subcellularLocation>
</comment>
<dbReference type="GO" id="GO:0005384">
    <property type="term" value="F:manganese ion transmembrane transporter activity"/>
    <property type="evidence" value="ECO:0007669"/>
    <property type="project" value="TreeGrafter"/>
</dbReference>
<evidence type="ECO:0000256" key="2">
    <source>
        <dbReference type="ARBA" id="ARBA00022692"/>
    </source>
</evidence>
<feature type="transmembrane region" description="Helical" evidence="6">
    <location>
        <begin position="487"/>
        <end position="509"/>
    </location>
</feature>
<dbReference type="PRINTS" id="PR00447">
    <property type="entry name" value="NATRESASSCMP"/>
</dbReference>
<feature type="transmembrane region" description="Helical" evidence="6">
    <location>
        <begin position="224"/>
        <end position="242"/>
    </location>
</feature>
<proteinExistence type="predicted"/>
<dbReference type="Proteomes" id="UP000318582">
    <property type="component" value="Unassembled WGS sequence"/>
</dbReference>
<feature type="transmembrane region" description="Helical" evidence="6">
    <location>
        <begin position="296"/>
        <end position="314"/>
    </location>
</feature>
<protein>
    <recommendedName>
        <fullName evidence="9">Natural resistance-associated macrophage protein</fullName>
    </recommendedName>
</protein>
<keyword evidence="4 6" id="KW-0472">Membrane</keyword>
<evidence type="ECO:0000256" key="1">
    <source>
        <dbReference type="ARBA" id="ARBA00004141"/>
    </source>
</evidence>
<comment type="caution">
    <text evidence="7">The sequence shown here is derived from an EMBL/GenBank/DDBJ whole genome shotgun (WGS) entry which is preliminary data.</text>
</comment>
<feature type="compositionally biased region" description="Low complexity" evidence="5">
    <location>
        <begin position="17"/>
        <end position="29"/>
    </location>
</feature>
<dbReference type="GO" id="GO:0034755">
    <property type="term" value="P:iron ion transmembrane transport"/>
    <property type="evidence" value="ECO:0007669"/>
    <property type="project" value="TreeGrafter"/>
</dbReference>
<dbReference type="GO" id="GO:0005886">
    <property type="term" value="C:plasma membrane"/>
    <property type="evidence" value="ECO:0007669"/>
    <property type="project" value="TreeGrafter"/>
</dbReference>
<dbReference type="STRING" id="109895.A0A507DWU1"/>
<evidence type="ECO:0000256" key="3">
    <source>
        <dbReference type="ARBA" id="ARBA00022989"/>
    </source>
</evidence>
<gene>
    <name evidence="7" type="ORF">PhCBS80983_g05401</name>
</gene>
<dbReference type="GO" id="GO:0015086">
    <property type="term" value="F:cadmium ion transmembrane transporter activity"/>
    <property type="evidence" value="ECO:0007669"/>
    <property type="project" value="TreeGrafter"/>
</dbReference>
<dbReference type="AlphaFoldDB" id="A0A507DWU1"/>
<feature type="transmembrane region" description="Helical" evidence="6">
    <location>
        <begin position="542"/>
        <end position="564"/>
    </location>
</feature>
<evidence type="ECO:0000256" key="4">
    <source>
        <dbReference type="ARBA" id="ARBA00023136"/>
    </source>
</evidence>
<feature type="compositionally biased region" description="Pro residues" evidence="5">
    <location>
        <begin position="7"/>
        <end position="16"/>
    </location>
</feature>
<dbReference type="NCBIfam" id="NF037982">
    <property type="entry name" value="Nramp_1"/>
    <property type="match status" value="1"/>
</dbReference>
<evidence type="ECO:0008006" key="9">
    <source>
        <dbReference type="Google" id="ProtNLM"/>
    </source>
</evidence>
<dbReference type="GO" id="GO:0030026">
    <property type="term" value="P:intracellular manganese ion homeostasis"/>
    <property type="evidence" value="ECO:0007669"/>
    <property type="project" value="TreeGrafter"/>
</dbReference>
<feature type="transmembrane region" description="Helical" evidence="6">
    <location>
        <begin position="406"/>
        <end position="428"/>
    </location>
</feature>
<dbReference type="InterPro" id="IPR001046">
    <property type="entry name" value="NRAMP_fam"/>
</dbReference>
<organism evidence="7 8">
    <name type="scientific">Powellomyces hirtus</name>
    <dbReference type="NCBI Taxonomy" id="109895"/>
    <lineage>
        <taxon>Eukaryota</taxon>
        <taxon>Fungi</taxon>
        <taxon>Fungi incertae sedis</taxon>
        <taxon>Chytridiomycota</taxon>
        <taxon>Chytridiomycota incertae sedis</taxon>
        <taxon>Chytridiomycetes</taxon>
        <taxon>Spizellomycetales</taxon>
        <taxon>Powellomycetaceae</taxon>
        <taxon>Powellomyces</taxon>
    </lineage>
</organism>
<accession>A0A507DWU1</accession>
<evidence type="ECO:0000313" key="7">
    <source>
        <dbReference type="EMBL" id="TPX55340.1"/>
    </source>
</evidence>
<dbReference type="NCBIfam" id="TIGR01197">
    <property type="entry name" value="nramp"/>
    <property type="match status" value="1"/>
</dbReference>
<dbReference type="PANTHER" id="PTHR11706:SF101">
    <property type="entry name" value="MANGANESE TRANSPORTER SMF1"/>
    <property type="match status" value="1"/>
</dbReference>
<keyword evidence="2 6" id="KW-0812">Transmembrane</keyword>
<keyword evidence="3 6" id="KW-1133">Transmembrane helix</keyword>
<dbReference type="PANTHER" id="PTHR11706">
    <property type="entry name" value="SOLUTE CARRIER PROTEIN FAMILY 11 MEMBER"/>
    <property type="match status" value="1"/>
</dbReference>
<evidence type="ECO:0000313" key="8">
    <source>
        <dbReference type="Proteomes" id="UP000318582"/>
    </source>
</evidence>